<comment type="caution">
    <text evidence="10">The sequence shown here is derived from an EMBL/GenBank/DDBJ whole genome shotgun (WGS) entry which is preliminary data.</text>
</comment>
<feature type="compositionally biased region" description="Gly residues" evidence="7">
    <location>
        <begin position="38"/>
        <end position="56"/>
    </location>
</feature>
<evidence type="ECO:0000256" key="2">
    <source>
        <dbReference type="ARBA" id="ARBA00022741"/>
    </source>
</evidence>
<evidence type="ECO:0000256" key="6">
    <source>
        <dbReference type="RuleBase" id="RU000492"/>
    </source>
</evidence>
<dbReference type="PROSITE" id="PS00039">
    <property type="entry name" value="DEAD_ATP_HELICASE"/>
    <property type="match status" value="1"/>
</dbReference>
<dbReference type="PROSITE" id="PS51192">
    <property type="entry name" value="HELICASE_ATP_BIND_1"/>
    <property type="match status" value="1"/>
</dbReference>
<dbReference type="EMBL" id="JABANN010000191">
    <property type="protein sequence ID" value="KAF4667030.1"/>
    <property type="molecule type" value="Genomic_DNA"/>
</dbReference>
<dbReference type="PANTHER" id="PTHR47958">
    <property type="entry name" value="ATP-DEPENDENT RNA HELICASE DBP3"/>
    <property type="match status" value="1"/>
</dbReference>
<gene>
    <name evidence="11" type="ORF">FOL46_002754</name>
    <name evidence="10" type="ORF">FOZ61_003097</name>
</gene>
<dbReference type="Pfam" id="PF00270">
    <property type="entry name" value="DEAD"/>
    <property type="match status" value="1"/>
</dbReference>
<evidence type="ECO:0000256" key="7">
    <source>
        <dbReference type="SAM" id="MobiDB-lite"/>
    </source>
</evidence>
<dbReference type="PROSITE" id="PS51194">
    <property type="entry name" value="HELICASE_CTER"/>
    <property type="match status" value="1"/>
</dbReference>
<keyword evidence="5 6" id="KW-0067">ATP-binding</keyword>
<keyword evidence="3 6" id="KW-0378">Hydrolase</keyword>
<dbReference type="AlphaFoldDB" id="A0A7J6LQW6"/>
<dbReference type="InterPro" id="IPR011545">
    <property type="entry name" value="DEAD/DEAH_box_helicase_dom"/>
</dbReference>
<protein>
    <recommendedName>
        <fullName evidence="1">RNA helicase</fullName>
        <ecNumber evidence="1">3.6.4.13</ecNumber>
    </recommendedName>
</protein>
<evidence type="ECO:0000313" key="12">
    <source>
        <dbReference type="Proteomes" id="UP000570595"/>
    </source>
</evidence>
<evidence type="ECO:0000256" key="1">
    <source>
        <dbReference type="ARBA" id="ARBA00012552"/>
    </source>
</evidence>
<dbReference type="SUPFAM" id="SSF52540">
    <property type="entry name" value="P-loop containing nucleoside triphosphate hydrolases"/>
    <property type="match status" value="1"/>
</dbReference>
<dbReference type="InterPro" id="IPR001650">
    <property type="entry name" value="Helicase_C-like"/>
</dbReference>
<dbReference type="InterPro" id="IPR027417">
    <property type="entry name" value="P-loop_NTPase"/>
</dbReference>
<dbReference type="SMART" id="SM00487">
    <property type="entry name" value="DEXDc"/>
    <property type="match status" value="1"/>
</dbReference>
<dbReference type="CDD" id="cd18787">
    <property type="entry name" value="SF2_C_DEAD"/>
    <property type="match status" value="1"/>
</dbReference>
<accession>A0A7J6LQW6</accession>
<dbReference type="GO" id="GO:0003676">
    <property type="term" value="F:nucleic acid binding"/>
    <property type="evidence" value="ECO:0007669"/>
    <property type="project" value="InterPro"/>
</dbReference>
<feature type="compositionally biased region" description="Low complexity" evidence="7">
    <location>
        <begin position="57"/>
        <end position="68"/>
    </location>
</feature>
<name>A0A7J6LQW6_PEROL</name>
<dbReference type="GO" id="GO:0016787">
    <property type="term" value="F:hydrolase activity"/>
    <property type="evidence" value="ECO:0007669"/>
    <property type="project" value="UniProtKB-KW"/>
</dbReference>
<dbReference type="InterPro" id="IPR000629">
    <property type="entry name" value="RNA-helicase_DEAD-box_CS"/>
</dbReference>
<dbReference type="Proteomes" id="UP000570595">
    <property type="component" value="Unassembled WGS sequence"/>
</dbReference>
<dbReference type="SMART" id="SM00490">
    <property type="entry name" value="HELICc"/>
    <property type="match status" value="1"/>
</dbReference>
<reference evidence="12 13" key="1">
    <citation type="submission" date="2020-04" db="EMBL/GenBank/DDBJ databases">
        <title>Perkinsus olseni comparative genomics.</title>
        <authorList>
            <person name="Bogema D.R."/>
        </authorList>
    </citation>
    <scope>NUCLEOTIDE SEQUENCE [LARGE SCALE GENOMIC DNA]</scope>
    <source>
        <strain evidence="10">ATCC PRA-179</strain>
        <strain evidence="11">ATCC PRA-31</strain>
    </source>
</reference>
<evidence type="ECO:0000259" key="9">
    <source>
        <dbReference type="PROSITE" id="PS51194"/>
    </source>
</evidence>
<dbReference type="GO" id="GO:0005524">
    <property type="term" value="F:ATP binding"/>
    <property type="evidence" value="ECO:0007669"/>
    <property type="project" value="UniProtKB-KW"/>
</dbReference>
<proteinExistence type="inferred from homology"/>
<dbReference type="InterPro" id="IPR014001">
    <property type="entry name" value="Helicase_ATP-bd"/>
</dbReference>
<dbReference type="Gene3D" id="3.40.50.300">
    <property type="entry name" value="P-loop containing nucleotide triphosphate hydrolases"/>
    <property type="match status" value="2"/>
</dbReference>
<dbReference type="EMBL" id="JABAHT010000193">
    <property type="protein sequence ID" value="KAF4661594.1"/>
    <property type="molecule type" value="Genomic_DNA"/>
</dbReference>
<keyword evidence="2 6" id="KW-0547">Nucleotide-binding</keyword>
<feature type="compositionally biased region" description="Basic and acidic residues" evidence="7">
    <location>
        <begin position="13"/>
        <end position="28"/>
    </location>
</feature>
<dbReference type="Pfam" id="PF00271">
    <property type="entry name" value="Helicase_C"/>
    <property type="match status" value="1"/>
</dbReference>
<comment type="similarity">
    <text evidence="6">Belongs to the DEAD box helicase family.</text>
</comment>
<feature type="domain" description="Helicase C-terminal" evidence="9">
    <location>
        <begin position="452"/>
        <end position="599"/>
    </location>
</feature>
<dbReference type="FunFam" id="3.40.50.300:FF:000008">
    <property type="entry name" value="ATP-dependent RNA helicase RhlB"/>
    <property type="match status" value="1"/>
</dbReference>
<evidence type="ECO:0000259" key="8">
    <source>
        <dbReference type="PROSITE" id="PS51192"/>
    </source>
</evidence>
<evidence type="ECO:0000256" key="5">
    <source>
        <dbReference type="ARBA" id="ARBA00022840"/>
    </source>
</evidence>
<sequence length="602" mass="66702">MAPAPEVSMWESSGRRTDERGGNDDRRGGYGGWDTSYKGGGQSSWSGGRGRGGGNWNNGDNRNWQQGGEQRNWTVEGRSNGYNGKGGGGYRNDRYSGGGSWKGRGGYGKGGGYGGGKGYGGDRYNDLNWDAGIDWNYEKLTPFNKDFYVPHPTVEGRNEGEVDDIRRANKIQLIKADGLKVSLRYSHHLLAPTLDTFQCPKPVTTFEESNFPDYLISTLNQRFPGGRPSAIQMQGWPVASSGRDLVGVAETGSGKTLAYLMPAIVHIAAQPEVEQGDGPVALVLVPTRELSQQVNTEAKLLAQSMLETGSVPLRIACVYGGQPKRVQEKELWTAPELLVATPGRLIDFLQNGATNLKRVTYLVIDEADEMLALGFGRQLDSICSAIRPDRQTLMWSATWPKEIQDLARKHCREMPVHINIGSQSLAACHQVTQDFVFLEHPGMKQKEFMDRVIPKVWNVLESNGEAKALIFCNTKREVDQLTQMLRSQGYNAVCIHSDKEQSEREWVFAQYRDGDVRLLVATNLMGRGVDIKNIQFVINYDMPQSIEEYVHRIGRTARAGAHGTSITLFTAQEGRHAQDLVDILNEAGQNIPDFLSMLKDNP</sequence>
<feature type="region of interest" description="Disordered" evidence="7">
    <location>
        <begin position="1"/>
        <end position="90"/>
    </location>
</feature>
<keyword evidence="4 6" id="KW-0347">Helicase</keyword>
<evidence type="ECO:0000313" key="11">
    <source>
        <dbReference type="EMBL" id="KAF4667030.1"/>
    </source>
</evidence>
<evidence type="ECO:0000313" key="13">
    <source>
        <dbReference type="Proteomes" id="UP000572268"/>
    </source>
</evidence>
<dbReference type="EC" id="3.6.4.13" evidence="1"/>
<dbReference type="OrthoDB" id="433923at2759"/>
<dbReference type="GO" id="GO:0003724">
    <property type="term" value="F:RNA helicase activity"/>
    <property type="evidence" value="ECO:0007669"/>
    <property type="project" value="UniProtKB-EC"/>
</dbReference>
<feature type="domain" description="Helicase ATP-binding" evidence="8">
    <location>
        <begin position="236"/>
        <end position="417"/>
    </location>
</feature>
<evidence type="ECO:0000256" key="4">
    <source>
        <dbReference type="ARBA" id="ARBA00022806"/>
    </source>
</evidence>
<evidence type="ECO:0000256" key="3">
    <source>
        <dbReference type="ARBA" id="ARBA00022801"/>
    </source>
</evidence>
<evidence type="ECO:0000313" key="10">
    <source>
        <dbReference type="EMBL" id="KAF4661594.1"/>
    </source>
</evidence>
<organism evidence="10 12">
    <name type="scientific">Perkinsus olseni</name>
    <name type="common">Perkinsus atlanticus</name>
    <dbReference type="NCBI Taxonomy" id="32597"/>
    <lineage>
        <taxon>Eukaryota</taxon>
        <taxon>Sar</taxon>
        <taxon>Alveolata</taxon>
        <taxon>Perkinsozoa</taxon>
        <taxon>Perkinsea</taxon>
        <taxon>Perkinsida</taxon>
        <taxon>Perkinsidae</taxon>
        <taxon>Perkinsus</taxon>
    </lineage>
</organism>
<dbReference type="Proteomes" id="UP000572268">
    <property type="component" value="Unassembled WGS sequence"/>
</dbReference>